<evidence type="ECO:0000256" key="5">
    <source>
        <dbReference type="ARBA" id="ARBA00022679"/>
    </source>
</evidence>
<organism evidence="9">
    <name type="scientific">mine drainage metagenome</name>
    <dbReference type="NCBI Taxonomy" id="410659"/>
    <lineage>
        <taxon>unclassified sequences</taxon>
        <taxon>metagenomes</taxon>
        <taxon>ecological metagenomes</taxon>
    </lineage>
</organism>
<dbReference type="InterPro" id="IPR003385">
    <property type="entry name" value="Glyco_hydro_77"/>
</dbReference>
<comment type="caution">
    <text evidence="9">The sequence shown here is derived from an EMBL/GenBank/DDBJ whole genome shotgun (WGS) entry which is preliminary data.</text>
</comment>
<evidence type="ECO:0000256" key="8">
    <source>
        <dbReference type="ARBA" id="ARBA00031501"/>
    </source>
</evidence>
<evidence type="ECO:0000256" key="6">
    <source>
        <dbReference type="ARBA" id="ARBA00023277"/>
    </source>
</evidence>
<evidence type="ECO:0000256" key="1">
    <source>
        <dbReference type="ARBA" id="ARBA00000439"/>
    </source>
</evidence>
<proteinExistence type="inferred from homology"/>
<dbReference type="NCBIfam" id="TIGR00217">
    <property type="entry name" value="malQ"/>
    <property type="match status" value="1"/>
</dbReference>
<dbReference type="EMBL" id="MLJW01001026">
    <property type="protein sequence ID" value="OIQ80696.1"/>
    <property type="molecule type" value="Genomic_DNA"/>
</dbReference>
<dbReference type="AlphaFoldDB" id="A0A1J5QBC2"/>
<evidence type="ECO:0000256" key="7">
    <source>
        <dbReference type="ARBA" id="ARBA00031423"/>
    </source>
</evidence>
<sequence>MSEALTRHRRASDANLRGPIRAVAVGHGASGAHSLADLGIPESYVDALGQVQTPPAGTLAGVAAAVGAGRVAPQPLVCEPGEVCPDLVGDLVDLTGAAVDVPTGIAPPVGYYHLHTPDGRRRFVVSAPPRFPQPARGWGWAVQLYAARSRRSWGIGDFADLATITRAAKAAGASAVLISPVHAAAPTPGQQASPYSPTSRQWLQLLHVAIEEVPGADRADLTDLAAAANALNAERLIDRDAVWELKRSALERIWVATRDRLPAAHDAWVAEQGEDLTRFATWCVLAETYGTSNWRVWSEADQHPETALSTGDLRADRVAFYAWAQWVADAQLAVACRAGASVVVDIAVGFDSWSADAWANQDEVCFDFEVGCPPDRHNIDGQKWGLPPINPVALAAADFAPFIKMVRVALRHAGALRIDHVMQLWRLFWVPAGASATQGAYVHYPTEAMLAILRVEASRTGAWVVGEDMGTVAAGVRETMADDGMLGYRAALRLPVDQFPEATMGASSTHDQATIAGTLTGSDTEDLRRIGKPANFEQLEQVRRELAAVAGVDPDAPIGPDEVARAVLAQYRRLSGCRARIVLASLDDVGAVAERPNMPGTITQWPNWSLSLPRPVEDILQEPLARQLAEVLRARTA</sequence>
<evidence type="ECO:0000256" key="3">
    <source>
        <dbReference type="ARBA" id="ARBA00012560"/>
    </source>
</evidence>
<comment type="catalytic activity">
    <reaction evidence="1">
        <text>Transfers a segment of a (1-&gt;4)-alpha-D-glucan to a new position in an acceptor, which may be glucose or a (1-&gt;4)-alpha-D-glucan.</text>
        <dbReference type="EC" id="2.4.1.25"/>
    </reaction>
</comment>
<protein>
    <recommendedName>
        <fullName evidence="3">4-alpha-glucanotransferase</fullName>
        <ecNumber evidence="3">2.4.1.25</ecNumber>
    </recommendedName>
    <alternativeName>
        <fullName evidence="7">Amylomaltase</fullName>
    </alternativeName>
    <alternativeName>
        <fullName evidence="8">Disproportionating enzyme</fullName>
    </alternativeName>
</protein>
<dbReference type="SUPFAM" id="SSF51445">
    <property type="entry name" value="(Trans)glycosidases"/>
    <property type="match status" value="1"/>
</dbReference>
<keyword evidence="6" id="KW-0119">Carbohydrate metabolism</keyword>
<dbReference type="EC" id="2.4.1.25" evidence="3"/>
<gene>
    <name evidence="9" type="primary">malQ_10</name>
    <name evidence="9" type="ORF">GALL_375500</name>
</gene>
<keyword evidence="4 9" id="KW-0328">Glycosyltransferase</keyword>
<dbReference type="PANTHER" id="PTHR32438">
    <property type="entry name" value="4-ALPHA-GLUCANOTRANSFERASE DPE1, CHLOROPLASTIC/AMYLOPLASTIC"/>
    <property type="match status" value="1"/>
</dbReference>
<name>A0A1J5QBC2_9ZZZZ</name>
<keyword evidence="5 9" id="KW-0808">Transferase</keyword>
<evidence type="ECO:0000313" key="9">
    <source>
        <dbReference type="EMBL" id="OIQ80696.1"/>
    </source>
</evidence>
<dbReference type="InterPro" id="IPR017853">
    <property type="entry name" value="GH"/>
</dbReference>
<dbReference type="GO" id="GO:0005975">
    <property type="term" value="P:carbohydrate metabolic process"/>
    <property type="evidence" value="ECO:0007669"/>
    <property type="project" value="InterPro"/>
</dbReference>
<dbReference type="Pfam" id="PF02446">
    <property type="entry name" value="Glyco_hydro_77"/>
    <property type="match status" value="1"/>
</dbReference>
<accession>A0A1J5QBC2</accession>
<reference evidence="9" key="1">
    <citation type="submission" date="2016-10" db="EMBL/GenBank/DDBJ databases">
        <title>Sequence of Gallionella enrichment culture.</title>
        <authorList>
            <person name="Poehlein A."/>
            <person name="Muehling M."/>
            <person name="Daniel R."/>
        </authorList>
    </citation>
    <scope>NUCLEOTIDE SEQUENCE</scope>
</reference>
<evidence type="ECO:0000256" key="2">
    <source>
        <dbReference type="ARBA" id="ARBA00005684"/>
    </source>
</evidence>
<dbReference type="GO" id="GO:0004134">
    <property type="term" value="F:4-alpha-glucanotransferase activity"/>
    <property type="evidence" value="ECO:0007669"/>
    <property type="project" value="UniProtKB-EC"/>
</dbReference>
<comment type="similarity">
    <text evidence="2">Belongs to the disproportionating enzyme family.</text>
</comment>
<evidence type="ECO:0000256" key="4">
    <source>
        <dbReference type="ARBA" id="ARBA00022676"/>
    </source>
</evidence>
<dbReference type="PANTHER" id="PTHR32438:SF5">
    <property type="entry name" value="4-ALPHA-GLUCANOTRANSFERASE DPE1, CHLOROPLASTIC_AMYLOPLASTIC"/>
    <property type="match status" value="1"/>
</dbReference>
<dbReference type="Gene3D" id="3.20.20.80">
    <property type="entry name" value="Glycosidases"/>
    <property type="match status" value="1"/>
</dbReference>